<comment type="similarity">
    <text evidence="1">Belongs to the SEN15 family.</text>
</comment>
<evidence type="ECO:0000259" key="3">
    <source>
        <dbReference type="Pfam" id="PF09631"/>
    </source>
</evidence>
<dbReference type="Gene3D" id="3.40.1350.10">
    <property type="match status" value="1"/>
</dbReference>
<dbReference type="EMBL" id="CAVLEF010000009">
    <property type="protein sequence ID" value="CAK1547857.1"/>
    <property type="molecule type" value="Genomic_DNA"/>
</dbReference>
<keyword evidence="2" id="KW-0819">tRNA processing</keyword>
<evidence type="ECO:0000313" key="5">
    <source>
        <dbReference type="Proteomes" id="UP001497472"/>
    </source>
</evidence>
<dbReference type="SUPFAM" id="SSF53032">
    <property type="entry name" value="tRNA-intron endonuclease catalytic domain-like"/>
    <property type="match status" value="1"/>
</dbReference>
<comment type="caution">
    <text evidence="4">The sequence shown here is derived from an EMBL/GenBank/DDBJ whole genome shotgun (WGS) entry which is preliminary data.</text>
</comment>
<evidence type="ECO:0000313" key="4">
    <source>
        <dbReference type="EMBL" id="CAK1547857.1"/>
    </source>
</evidence>
<dbReference type="Pfam" id="PF09631">
    <property type="entry name" value="Sen15"/>
    <property type="match status" value="1"/>
</dbReference>
<dbReference type="InterPro" id="IPR011856">
    <property type="entry name" value="tRNA_endonuc-like_dom_sf"/>
</dbReference>
<dbReference type="GO" id="GO:0003676">
    <property type="term" value="F:nucleic acid binding"/>
    <property type="evidence" value="ECO:0007669"/>
    <property type="project" value="InterPro"/>
</dbReference>
<evidence type="ECO:0000256" key="1">
    <source>
        <dbReference type="ARBA" id="ARBA00006091"/>
    </source>
</evidence>
<dbReference type="GO" id="GO:0005634">
    <property type="term" value="C:nucleus"/>
    <property type="evidence" value="ECO:0007669"/>
    <property type="project" value="UniProtKB-ARBA"/>
</dbReference>
<organism evidence="4 5">
    <name type="scientific">Leptosia nina</name>
    <dbReference type="NCBI Taxonomy" id="320188"/>
    <lineage>
        <taxon>Eukaryota</taxon>
        <taxon>Metazoa</taxon>
        <taxon>Ecdysozoa</taxon>
        <taxon>Arthropoda</taxon>
        <taxon>Hexapoda</taxon>
        <taxon>Insecta</taxon>
        <taxon>Pterygota</taxon>
        <taxon>Neoptera</taxon>
        <taxon>Endopterygota</taxon>
        <taxon>Lepidoptera</taxon>
        <taxon>Glossata</taxon>
        <taxon>Ditrysia</taxon>
        <taxon>Papilionoidea</taxon>
        <taxon>Pieridae</taxon>
        <taxon>Pierinae</taxon>
        <taxon>Leptosia</taxon>
    </lineage>
</organism>
<accession>A0AAV1JEC1</accession>
<proteinExistence type="inferred from homology"/>
<evidence type="ECO:0000256" key="2">
    <source>
        <dbReference type="ARBA" id="ARBA00022694"/>
    </source>
</evidence>
<dbReference type="PANTHER" id="PTHR28582">
    <property type="entry name" value="TRNA-SPLICING ENDONUCLEASE SUBUNIT SEN15"/>
    <property type="match status" value="1"/>
</dbReference>
<dbReference type="PANTHER" id="PTHR28582:SF1">
    <property type="entry name" value="TRNA-SPLICING ENDONUCLEASE SUBUNIT SEN15"/>
    <property type="match status" value="1"/>
</dbReference>
<feature type="domain" description="tRNA-splicing endonuclease subunit Sen15" evidence="3">
    <location>
        <begin position="28"/>
        <end position="119"/>
    </location>
</feature>
<protein>
    <recommendedName>
        <fullName evidence="3">tRNA-splicing endonuclease subunit Sen15 domain-containing protein</fullName>
    </recommendedName>
</protein>
<dbReference type="InterPro" id="IPR036167">
    <property type="entry name" value="tRNA_intron_Endo_cat-like_sf"/>
</dbReference>
<dbReference type="Proteomes" id="UP001497472">
    <property type="component" value="Unassembled WGS sequence"/>
</dbReference>
<dbReference type="InterPro" id="IPR018593">
    <property type="entry name" value="tRNA-endonuc_su_Sen15"/>
</dbReference>
<name>A0AAV1JEC1_9NEOP</name>
<sequence>MDVEEKIREDMKLLGCCNEQKISLAFHLYVNLVDEQLMYDTEYCYNKDVDTLYIVARPDKSHKMNIYVPIPSSFELSFDYINKLQDNLCTVETGPSINLAILEEDFTLVIYSLTKGIQSRPSEEKTAEFKMKEERRTFINSELKKNRDSILNDALNGGFVDDDDCQIID</sequence>
<dbReference type="AlphaFoldDB" id="A0AAV1JEC1"/>
<keyword evidence="5" id="KW-1185">Reference proteome</keyword>
<dbReference type="GO" id="GO:0006388">
    <property type="term" value="P:tRNA splicing, via endonucleolytic cleavage and ligation"/>
    <property type="evidence" value="ECO:0007669"/>
    <property type="project" value="InterPro"/>
</dbReference>
<reference evidence="4 5" key="1">
    <citation type="submission" date="2023-11" db="EMBL/GenBank/DDBJ databases">
        <authorList>
            <person name="Okamura Y."/>
        </authorList>
    </citation>
    <scope>NUCLEOTIDE SEQUENCE [LARGE SCALE GENOMIC DNA]</scope>
</reference>
<gene>
    <name evidence="4" type="ORF">LNINA_LOCUS7298</name>
</gene>